<dbReference type="UniPathway" id="UPA00193"/>
<keyword evidence="5 12" id="KW-0285">Flavoprotein</keyword>
<evidence type="ECO:0000256" key="3">
    <source>
        <dbReference type="ARBA" id="ARBA00006743"/>
    </source>
</evidence>
<evidence type="ECO:0000256" key="8">
    <source>
        <dbReference type="ARBA" id="ARBA00023027"/>
    </source>
</evidence>
<dbReference type="InterPro" id="IPR003171">
    <property type="entry name" value="Mehydrof_redctse-like"/>
</dbReference>
<dbReference type="SUPFAM" id="SSF51730">
    <property type="entry name" value="FAD-linked oxidoreductase"/>
    <property type="match status" value="1"/>
</dbReference>
<dbReference type="Proteomes" id="UP000585272">
    <property type="component" value="Unassembled WGS sequence"/>
</dbReference>
<evidence type="ECO:0000313" key="13">
    <source>
        <dbReference type="EMBL" id="MBB4662364.1"/>
    </source>
</evidence>
<organism evidence="13 14">
    <name type="scientific">Conexibacter arvalis</name>
    <dbReference type="NCBI Taxonomy" id="912552"/>
    <lineage>
        <taxon>Bacteria</taxon>
        <taxon>Bacillati</taxon>
        <taxon>Actinomycetota</taxon>
        <taxon>Thermoleophilia</taxon>
        <taxon>Solirubrobacterales</taxon>
        <taxon>Conexibacteraceae</taxon>
        <taxon>Conexibacter</taxon>
    </lineage>
</organism>
<keyword evidence="8" id="KW-0520">NAD</keyword>
<keyword evidence="9" id="KW-0486">Methionine biosynthesis</keyword>
<evidence type="ECO:0000256" key="4">
    <source>
        <dbReference type="ARBA" id="ARBA00022605"/>
    </source>
</evidence>
<dbReference type="EMBL" id="JACHNU010000002">
    <property type="protein sequence ID" value="MBB4662364.1"/>
    <property type="molecule type" value="Genomic_DNA"/>
</dbReference>
<dbReference type="GO" id="GO:0005829">
    <property type="term" value="C:cytosol"/>
    <property type="evidence" value="ECO:0007669"/>
    <property type="project" value="InterPro"/>
</dbReference>
<reference evidence="13 14" key="1">
    <citation type="submission" date="2020-08" db="EMBL/GenBank/DDBJ databases">
        <title>Genomic Encyclopedia of Archaeal and Bacterial Type Strains, Phase II (KMG-II): from individual species to whole genera.</title>
        <authorList>
            <person name="Goeker M."/>
        </authorList>
    </citation>
    <scope>NUCLEOTIDE SEQUENCE [LARGE SCALE GENOMIC DNA]</scope>
    <source>
        <strain evidence="13 14">DSM 23288</strain>
    </source>
</reference>
<keyword evidence="7 12" id="KW-0560">Oxidoreductase</keyword>
<comment type="catalytic activity">
    <reaction evidence="11">
        <text>(6S)-5-methyl-5,6,7,8-tetrahydrofolate + NAD(+) = (6R)-5,10-methylene-5,6,7,8-tetrahydrofolate + NADH + H(+)</text>
        <dbReference type="Rhea" id="RHEA:19821"/>
        <dbReference type="ChEBI" id="CHEBI:15378"/>
        <dbReference type="ChEBI" id="CHEBI:15636"/>
        <dbReference type="ChEBI" id="CHEBI:18608"/>
        <dbReference type="ChEBI" id="CHEBI:57540"/>
        <dbReference type="ChEBI" id="CHEBI:57945"/>
        <dbReference type="EC" id="1.5.1.54"/>
    </reaction>
    <physiologicalReaction direction="right-to-left" evidence="11">
        <dbReference type="Rhea" id="RHEA:19823"/>
    </physiologicalReaction>
</comment>
<gene>
    <name evidence="13" type="ORF">BDZ31_001950</name>
</gene>
<dbReference type="GO" id="GO:0071949">
    <property type="term" value="F:FAD binding"/>
    <property type="evidence" value="ECO:0007669"/>
    <property type="project" value="TreeGrafter"/>
</dbReference>
<dbReference type="PANTHER" id="PTHR45754">
    <property type="entry name" value="METHYLENETETRAHYDROFOLATE REDUCTASE"/>
    <property type="match status" value="1"/>
</dbReference>
<comment type="pathway">
    <text evidence="10">Amino-acid biosynthesis; L-methionine biosynthesis via de novo pathway.</text>
</comment>
<dbReference type="Gene3D" id="3.20.20.220">
    <property type="match status" value="1"/>
</dbReference>
<evidence type="ECO:0000256" key="11">
    <source>
        <dbReference type="ARBA" id="ARBA00048628"/>
    </source>
</evidence>
<comment type="similarity">
    <text evidence="3 12">Belongs to the methylenetetrahydrofolate reductase family.</text>
</comment>
<dbReference type="Pfam" id="PF02219">
    <property type="entry name" value="MTHFR"/>
    <property type="match status" value="1"/>
</dbReference>
<dbReference type="GO" id="GO:0035999">
    <property type="term" value="P:tetrahydrofolate interconversion"/>
    <property type="evidence" value="ECO:0007669"/>
    <property type="project" value="UniProtKB-UniPathway"/>
</dbReference>
<dbReference type="AlphaFoldDB" id="A0A840IE68"/>
<comment type="pathway">
    <text evidence="2 12">One-carbon metabolism; tetrahydrofolate interconversion.</text>
</comment>
<evidence type="ECO:0000256" key="10">
    <source>
        <dbReference type="ARBA" id="ARBA00034478"/>
    </source>
</evidence>
<dbReference type="GO" id="GO:0009086">
    <property type="term" value="P:methionine biosynthetic process"/>
    <property type="evidence" value="ECO:0007669"/>
    <property type="project" value="UniProtKB-KW"/>
</dbReference>
<evidence type="ECO:0000256" key="1">
    <source>
        <dbReference type="ARBA" id="ARBA00001974"/>
    </source>
</evidence>
<evidence type="ECO:0000256" key="7">
    <source>
        <dbReference type="ARBA" id="ARBA00023002"/>
    </source>
</evidence>
<comment type="cofactor">
    <cofactor evidence="1 12">
        <name>FAD</name>
        <dbReference type="ChEBI" id="CHEBI:57692"/>
    </cofactor>
</comment>
<evidence type="ECO:0000256" key="6">
    <source>
        <dbReference type="ARBA" id="ARBA00022827"/>
    </source>
</evidence>
<dbReference type="InterPro" id="IPR029041">
    <property type="entry name" value="FAD-linked_oxidoreductase-like"/>
</dbReference>
<evidence type="ECO:0000256" key="12">
    <source>
        <dbReference type="RuleBase" id="RU003862"/>
    </source>
</evidence>
<dbReference type="GO" id="GO:0106312">
    <property type="term" value="F:methylenetetrahydrofolate reductase (NADH) activity"/>
    <property type="evidence" value="ECO:0007669"/>
    <property type="project" value="UniProtKB-EC"/>
</dbReference>
<dbReference type="RefSeq" id="WP_183341499.1">
    <property type="nucleotide sequence ID" value="NZ_JACHNU010000002.1"/>
</dbReference>
<evidence type="ECO:0000313" key="14">
    <source>
        <dbReference type="Proteomes" id="UP000585272"/>
    </source>
</evidence>
<dbReference type="PANTHER" id="PTHR45754:SF3">
    <property type="entry name" value="METHYLENETETRAHYDROFOLATE REDUCTASE (NADPH)"/>
    <property type="match status" value="1"/>
</dbReference>
<dbReference type="InterPro" id="IPR004620">
    <property type="entry name" value="MTHF_reductase_bac"/>
</dbReference>
<sequence length="299" mass="33005">MARIEQTFSSAVEPVFSFEFFPPRSPRGVENLERALRDLQPMAPDYVSVTYGAGGSTREGTIECVLRIKHELGLEAMAHLTCVNATVDDLRAVLDRMRDGGVENVLALRGDPPRGQTRWTKTDGGLEFSRELVELMVGEYDFSIGSAAFPETHIHATSPEDDLRHLKAKVDAGARFLITQMFFDNRFYFDFVERARAIGIDVPIVPGVMPILSIDGVRRMSELSAAHMPAGLLRELEARRGDDEAVAELGVAYATLQCSELLARGAPGIHFITLNRSPATRAILSALRLTRPWERHAGG</sequence>
<evidence type="ECO:0000256" key="9">
    <source>
        <dbReference type="ARBA" id="ARBA00023167"/>
    </source>
</evidence>
<evidence type="ECO:0000256" key="5">
    <source>
        <dbReference type="ARBA" id="ARBA00022630"/>
    </source>
</evidence>
<dbReference type="EC" id="1.5.1.54" evidence="12"/>
<evidence type="ECO:0000256" key="2">
    <source>
        <dbReference type="ARBA" id="ARBA00004777"/>
    </source>
</evidence>
<protein>
    <recommendedName>
        <fullName evidence="12">Methylenetetrahydrofolate reductase</fullName>
        <ecNumber evidence="12">1.5.1.54</ecNumber>
    </recommendedName>
</protein>
<dbReference type="CDD" id="cd00537">
    <property type="entry name" value="MTHFR"/>
    <property type="match status" value="1"/>
</dbReference>
<keyword evidence="4" id="KW-0028">Amino-acid biosynthesis</keyword>
<keyword evidence="14" id="KW-1185">Reference proteome</keyword>
<comment type="caution">
    <text evidence="13">The sequence shown here is derived from an EMBL/GenBank/DDBJ whole genome shotgun (WGS) entry which is preliminary data.</text>
</comment>
<name>A0A840IE68_9ACTN</name>
<accession>A0A840IE68</accession>
<proteinExistence type="inferred from homology"/>
<keyword evidence="6 12" id="KW-0274">FAD</keyword>
<dbReference type="NCBIfam" id="TIGR00676">
    <property type="entry name" value="fadh2"/>
    <property type="match status" value="1"/>
</dbReference>